<proteinExistence type="predicted"/>
<sequence>MVLADQLADCGRAHPYGQRCRGRSSGSRSVKLGVPGRSKRPSDTVSG</sequence>
<name>X7ZIA3_MYCXE</name>
<protein>
    <submittedName>
        <fullName evidence="2">Uncharacterized protein</fullName>
    </submittedName>
</protein>
<dbReference type="AlphaFoldDB" id="X7ZIA3"/>
<organism evidence="2">
    <name type="scientific">Mycobacterium xenopi 4042</name>
    <dbReference type="NCBI Taxonomy" id="1299334"/>
    <lineage>
        <taxon>Bacteria</taxon>
        <taxon>Bacillati</taxon>
        <taxon>Actinomycetota</taxon>
        <taxon>Actinomycetes</taxon>
        <taxon>Mycobacteriales</taxon>
        <taxon>Mycobacteriaceae</taxon>
        <taxon>Mycobacterium</taxon>
    </lineage>
</organism>
<reference evidence="2" key="1">
    <citation type="submission" date="2014-01" db="EMBL/GenBank/DDBJ databases">
        <authorList>
            <person name="Brown-Elliot B."/>
            <person name="Wallace R."/>
            <person name="Lenaerts A."/>
            <person name="Ordway D."/>
            <person name="DeGroote M.A."/>
            <person name="Parker T."/>
            <person name="Sizemore C."/>
            <person name="Tallon L.J."/>
            <person name="Sadzewicz L.K."/>
            <person name="Sengamalay N."/>
            <person name="Fraser C.M."/>
            <person name="Hine E."/>
            <person name="Shefchek K.A."/>
            <person name="Das S.P."/>
            <person name="Tettelin H."/>
        </authorList>
    </citation>
    <scope>NUCLEOTIDE SEQUENCE [LARGE SCALE GENOMIC DNA]</scope>
    <source>
        <strain evidence="2">4042</strain>
    </source>
</reference>
<evidence type="ECO:0000256" key="1">
    <source>
        <dbReference type="SAM" id="MobiDB-lite"/>
    </source>
</evidence>
<dbReference type="EMBL" id="JAOB01000074">
    <property type="protein sequence ID" value="EUA19109.1"/>
    <property type="molecule type" value="Genomic_DNA"/>
</dbReference>
<accession>X7ZIA3</accession>
<feature type="region of interest" description="Disordered" evidence="1">
    <location>
        <begin position="12"/>
        <end position="47"/>
    </location>
</feature>
<evidence type="ECO:0000313" key="2">
    <source>
        <dbReference type="EMBL" id="EUA19109.1"/>
    </source>
</evidence>
<gene>
    <name evidence="2" type="ORF">I553_10220</name>
</gene>
<dbReference type="PATRIC" id="fig|1299334.3.peg.8046"/>
<comment type="caution">
    <text evidence="2">The sequence shown here is derived from an EMBL/GenBank/DDBJ whole genome shotgun (WGS) entry which is preliminary data.</text>
</comment>